<reference evidence="3" key="1">
    <citation type="journal article" date="2019" name="Int. J. Syst. Evol. Microbiol.">
        <title>The Global Catalogue of Microorganisms (GCM) 10K type strain sequencing project: providing services to taxonomists for standard genome sequencing and annotation.</title>
        <authorList>
            <consortium name="The Broad Institute Genomics Platform"/>
            <consortium name="The Broad Institute Genome Sequencing Center for Infectious Disease"/>
            <person name="Wu L."/>
            <person name="Ma J."/>
        </authorList>
    </citation>
    <scope>NUCLEOTIDE SEQUENCE [LARGE SCALE GENOMIC DNA]</scope>
    <source>
        <strain evidence="3">JCM 16603</strain>
    </source>
</reference>
<keyword evidence="3" id="KW-1185">Reference proteome</keyword>
<accession>A0ABP7RPG5</accession>
<dbReference type="Pfam" id="PF04214">
    <property type="entry name" value="DUF411"/>
    <property type="match status" value="1"/>
</dbReference>
<dbReference type="RefSeq" id="WP_344708916.1">
    <property type="nucleotide sequence ID" value="NZ_BAAAZD010000001.1"/>
</dbReference>
<name>A0ABP7RPG5_9SPHN</name>
<feature type="chain" id="PRO_5045516912" evidence="1">
    <location>
        <begin position="31"/>
        <end position="155"/>
    </location>
</feature>
<evidence type="ECO:0000313" key="2">
    <source>
        <dbReference type="EMBL" id="GAA4000404.1"/>
    </source>
</evidence>
<proteinExistence type="predicted"/>
<dbReference type="PROSITE" id="PS51318">
    <property type="entry name" value="TAT"/>
    <property type="match status" value="1"/>
</dbReference>
<keyword evidence="1" id="KW-0732">Signal</keyword>
<sequence>MSNLFEMPSRRQLLAVAATGLALAAVPALAAPTPAMVTWRDPGCGCCIKWVEAMRRAGFAVTVRESQDMAAVKTRLKVPAALASCHTSEIGGLVVEGHVPADAIRKLLARRPAGVIGIAAPGMPRGSPGMEMPDGSKDPLNLTLFDARGRSRPFA</sequence>
<dbReference type="InterPro" id="IPR007332">
    <property type="entry name" value="DUF411"/>
</dbReference>
<comment type="caution">
    <text evidence="2">The sequence shown here is derived from an EMBL/GenBank/DDBJ whole genome shotgun (WGS) entry which is preliminary data.</text>
</comment>
<dbReference type="EMBL" id="BAAAZD010000001">
    <property type="protein sequence ID" value="GAA4000404.1"/>
    <property type="molecule type" value="Genomic_DNA"/>
</dbReference>
<evidence type="ECO:0000313" key="3">
    <source>
        <dbReference type="Proteomes" id="UP001501310"/>
    </source>
</evidence>
<feature type="signal peptide" evidence="1">
    <location>
        <begin position="1"/>
        <end position="30"/>
    </location>
</feature>
<evidence type="ECO:0000256" key="1">
    <source>
        <dbReference type="SAM" id="SignalP"/>
    </source>
</evidence>
<gene>
    <name evidence="2" type="ORF">GCM10022211_08480</name>
</gene>
<dbReference type="InterPro" id="IPR006311">
    <property type="entry name" value="TAT_signal"/>
</dbReference>
<organism evidence="2 3">
    <name type="scientific">Sphingomonas humi</name>
    <dbReference type="NCBI Taxonomy" id="335630"/>
    <lineage>
        <taxon>Bacteria</taxon>
        <taxon>Pseudomonadati</taxon>
        <taxon>Pseudomonadota</taxon>
        <taxon>Alphaproteobacteria</taxon>
        <taxon>Sphingomonadales</taxon>
        <taxon>Sphingomonadaceae</taxon>
        <taxon>Sphingomonas</taxon>
    </lineage>
</organism>
<protein>
    <submittedName>
        <fullName evidence="2">DUF411 domain-containing protein</fullName>
    </submittedName>
</protein>
<dbReference type="Proteomes" id="UP001501310">
    <property type="component" value="Unassembled WGS sequence"/>
</dbReference>